<dbReference type="Gene3D" id="3.30.70.20">
    <property type="match status" value="1"/>
</dbReference>
<dbReference type="PANTHER" id="PTHR43534:SF1">
    <property type="entry name" value="4FE-4S CLUSTER CONTAINING PARA FAMILY ATPASE PROTEIN"/>
    <property type="match status" value="1"/>
</dbReference>
<dbReference type="HOGENOM" id="CLU_067767_0_0_2"/>
<dbReference type="InterPro" id="IPR017900">
    <property type="entry name" value="4Fe4S_Fe_S_CS"/>
</dbReference>
<proteinExistence type="predicted"/>
<keyword evidence="1" id="KW-0547">Nucleotide-binding</keyword>
<evidence type="ECO:0000259" key="3">
    <source>
        <dbReference type="PROSITE" id="PS51379"/>
    </source>
</evidence>
<evidence type="ECO:0000256" key="1">
    <source>
        <dbReference type="ARBA" id="ARBA00022741"/>
    </source>
</evidence>
<dbReference type="PROSITE" id="PS00198">
    <property type="entry name" value="4FE4S_FER_1"/>
    <property type="match status" value="2"/>
</dbReference>
<keyword evidence="5" id="KW-1185">Reference proteome</keyword>
<accession>Q8TVZ9</accession>
<dbReference type="InParanoid" id="Q8TVZ9"/>
<dbReference type="PROSITE" id="PS51379">
    <property type="entry name" value="4FE4S_FER_2"/>
    <property type="match status" value="2"/>
</dbReference>
<dbReference type="GO" id="GO:0005524">
    <property type="term" value="F:ATP binding"/>
    <property type="evidence" value="ECO:0007669"/>
    <property type="project" value="UniProtKB-KW"/>
</dbReference>
<dbReference type="GeneID" id="1477834"/>
<dbReference type="STRING" id="190192.MK1239"/>
<dbReference type="RefSeq" id="WP_011019607.1">
    <property type="nucleotide sequence ID" value="NC_003551.1"/>
</dbReference>
<name>Q8TVZ9_METKA</name>
<dbReference type="SUPFAM" id="SSF52540">
    <property type="entry name" value="P-loop containing nucleoside triphosphate hydrolases"/>
    <property type="match status" value="1"/>
</dbReference>
<dbReference type="InterPro" id="IPR027417">
    <property type="entry name" value="P-loop_NTPase"/>
</dbReference>
<sequence length="259" mass="28009">MDPELKVAVLGGKGGVGKTMLSIALAAELGVPLVDADVTEPDVPAYLELEVEEVLEEIRARYAVKTDDCVECGRCSEVCPWDAVEDPTACDGCGICAIACPEDAIEFEPEVLGEIVRSRNPDLNLEVIHPRSEPWVPELAHVIHRMVPERPCVIDCPAGLGCPVIAALSRADAAVLVTAPSPAARHDFERARTLVERFGLPTVTVLNRADGSSDDLDVVIPESEDVLDAALRRDARALYRALRSHAREIVEELRSEASF</sequence>
<feature type="domain" description="4Fe-4S ferredoxin-type" evidence="3">
    <location>
        <begin position="81"/>
        <end position="110"/>
    </location>
</feature>
<dbReference type="Pfam" id="PF10609">
    <property type="entry name" value="ParA"/>
    <property type="match status" value="1"/>
</dbReference>
<dbReference type="Gene3D" id="3.40.50.300">
    <property type="entry name" value="P-loop containing nucleotide triphosphate hydrolases"/>
    <property type="match status" value="1"/>
</dbReference>
<dbReference type="GO" id="GO:0016491">
    <property type="term" value="F:oxidoreductase activity"/>
    <property type="evidence" value="ECO:0007669"/>
    <property type="project" value="UniProtKB-ARBA"/>
</dbReference>
<dbReference type="EMBL" id="AE009439">
    <property type="protein sequence ID" value="AAM02452.1"/>
    <property type="molecule type" value="Genomic_DNA"/>
</dbReference>
<keyword evidence="2" id="KW-0067">ATP-binding</keyword>
<dbReference type="Proteomes" id="UP000001826">
    <property type="component" value="Chromosome"/>
</dbReference>
<dbReference type="PANTHER" id="PTHR43534">
    <property type="entry name" value="MIND SUPERFAMILY P-LOOP ATPASE CONTAINING AN INSERTED FERREDOXIN DOMAIN"/>
    <property type="match status" value="1"/>
</dbReference>
<dbReference type="OrthoDB" id="65817at2157"/>
<evidence type="ECO:0000313" key="4">
    <source>
        <dbReference type="EMBL" id="AAM02452.1"/>
    </source>
</evidence>
<reference evidence="4 5" key="1">
    <citation type="journal article" date="2002" name="Proc. Natl. Acad. Sci. U.S.A.">
        <title>The complete genome of hyperthermophile Methanopyrus kandleri AV19 and monophyly of archaeal methanogens.</title>
        <authorList>
            <person name="Slesarev A.I."/>
            <person name="Mezhevaya K.V."/>
            <person name="Makarova K.S."/>
            <person name="Polushin N.N."/>
            <person name="Shcherbinina O.V."/>
            <person name="Shakhova V.V."/>
            <person name="Belova G.I."/>
            <person name="Aravind L."/>
            <person name="Natale D.A."/>
            <person name="Rogozin I.B."/>
            <person name="Tatusov R.L."/>
            <person name="Wolf Y.I."/>
            <person name="Stetter K.O."/>
            <person name="Malykh A.G."/>
            <person name="Koonin E.V."/>
            <person name="Kozyavkin S.A."/>
        </authorList>
    </citation>
    <scope>NUCLEOTIDE SEQUENCE [LARGE SCALE GENOMIC DNA]</scope>
    <source>
        <strain evidence="5">AV19 / DSM 6324 / JCM 9639 / NBRC 100938</strain>
    </source>
</reference>
<organism evidence="4 5">
    <name type="scientific">Methanopyrus kandleri (strain AV19 / DSM 6324 / JCM 9639 / NBRC 100938)</name>
    <dbReference type="NCBI Taxonomy" id="190192"/>
    <lineage>
        <taxon>Archaea</taxon>
        <taxon>Methanobacteriati</taxon>
        <taxon>Methanobacteriota</taxon>
        <taxon>Methanomada group</taxon>
        <taxon>Methanopyri</taxon>
        <taxon>Methanopyrales</taxon>
        <taxon>Methanopyraceae</taxon>
        <taxon>Methanopyrus</taxon>
    </lineage>
</organism>
<evidence type="ECO:0000313" key="5">
    <source>
        <dbReference type="Proteomes" id="UP000001826"/>
    </source>
</evidence>
<dbReference type="PaxDb" id="190192-MK1239"/>
<dbReference type="Pfam" id="PF00037">
    <property type="entry name" value="Fer4"/>
    <property type="match status" value="1"/>
</dbReference>
<evidence type="ECO:0000256" key="2">
    <source>
        <dbReference type="ARBA" id="ARBA00022840"/>
    </source>
</evidence>
<dbReference type="InterPro" id="IPR017896">
    <property type="entry name" value="4Fe4S_Fe-S-bd"/>
</dbReference>
<gene>
    <name evidence="4" type="ordered locus">MK1239</name>
</gene>
<dbReference type="KEGG" id="mka:MK1239"/>
<dbReference type="InterPro" id="IPR033756">
    <property type="entry name" value="YlxH/NBP35"/>
</dbReference>
<protein>
    <submittedName>
        <fullName evidence="4">MinD superfamily P-loop ATPase containing an inserted ferredoxin domain</fullName>
    </submittedName>
</protein>
<dbReference type="EnsemblBacteria" id="AAM02452">
    <property type="protein sequence ID" value="AAM02452"/>
    <property type="gene ID" value="MK1239"/>
</dbReference>
<dbReference type="AlphaFoldDB" id="Q8TVZ9"/>
<feature type="domain" description="4Fe-4S ferredoxin-type" evidence="3">
    <location>
        <begin position="60"/>
        <end position="80"/>
    </location>
</feature>